<sequence>MTTPTTPGLHHVTAIAGLAQANVDFYTRRLGQRLVKRTVNFDDPGTYHLYYGDRTGGPGSVLTFFPYATARRGRAGYGMAESFAYDIPAESLDDQAAALRAQGVTVLPEEERFGARVLPLVDPDGLKVELVASATGTSEGFHSATLWLRDPEATARILTEGLGYREAGQESGGARERLRFVATPGPDGPARGAIIDLLRVDGAPAARPGAGTIHHIAFRATDDAAQEALRSRLGAMGQQVTPQIDRQYFNAIYFREPGGILFEIATDPPGFTVDEPIEMLGQGLMLPPQYESRRAEITAHLPPLVLPA</sequence>
<keyword evidence="3" id="KW-1185">Reference proteome</keyword>
<dbReference type="Gene3D" id="3.10.180.10">
    <property type="entry name" value="2,3-Dihydroxybiphenyl 1,2-Dioxygenase, domain 1"/>
    <property type="match status" value="2"/>
</dbReference>
<evidence type="ECO:0000313" key="3">
    <source>
        <dbReference type="Proteomes" id="UP001596516"/>
    </source>
</evidence>
<accession>A0ABW2UMZ1</accession>
<proteinExistence type="predicted"/>
<comment type="caution">
    <text evidence="2">The sequence shown here is derived from an EMBL/GenBank/DDBJ whole genome shotgun (WGS) entry which is preliminary data.</text>
</comment>
<reference evidence="3" key="1">
    <citation type="journal article" date="2019" name="Int. J. Syst. Evol. Microbiol.">
        <title>The Global Catalogue of Microorganisms (GCM) 10K type strain sequencing project: providing services to taxonomists for standard genome sequencing and annotation.</title>
        <authorList>
            <consortium name="The Broad Institute Genomics Platform"/>
            <consortium name="The Broad Institute Genome Sequencing Center for Infectious Disease"/>
            <person name="Wu L."/>
            <person name="Ma J."/>
        </authorList>
    </citation>
    <scope>NUCLEOTIDE SEQUENCE [LARGE SCALE GENOMIC DNA]</scope>
    <source>
        <strain evidence="3">CGMCC 1.12750</strain>
    </source>
</reference>
<protein>
    <submittedName>
        <fullName evidence="2">Ring-cleaving dioxygenase</fullName>
    </submittedName>
</protein>
<feature type="domain" description="VOC" evidence="1">
    <location>
        <begin position="8"/>
        <end position="133"/>
    </location>
</feature>
<dbReference type="Proteomes" id="UP001596516">
    <property type="component" value="Unassembled WGS sequence"/>
</dbReference>
<keyword evidence="2" id="KW-0223">Dioxygenase</keyword>
<dbReference type="InterPro" id="IPR037523">
    <property type="entry name" value="VOC_core"/>
</dbReference>
<dbReference type="PROSITE" id="PS51819">
    <property type="entry name" value="VOC"/>
    <property type="match status" value="2"/>
</dbReference>
<dbReference type="PANTHER" id="PTHR36110">
    <property type="entry name" value="RING-CLEAVING DIOXYGENASE MHQE-RELATED"/>
    <property type="match status" value="1"/>
</dbReference>
<dbReference type="PANTHER" id="PTHR36110:SF2">
    <property type="entry name" value="RING-CLEAVING DIOXYGENASE MHQE-RELATED"/>
    <property type="match status" value="1"/>
</dbReference>
<feature type="domain" description="VOC" evidence="1">
    <location>
        <begin position="140"/>
        <end position="267"/>
    </location>
</feature>
<dbReference type="SUPFAM" id="SSF54593">
    <property type="entry name" value="Glyoxalase/Bleomycin resistance protein/Dihydroxybiphenyl dioxygenase"/>
    <property type="match status" value="1"/>
</dbReference>
<dbReference type="RefSeq" id="WP_377406293.1">
    <property type="nucleotide sequence ID" value="NZ_JBHTFQ010000011.1"/>
</dbReference>
<organism evidence="2 3">
    <name type="scientific">Plastorhodobacter daqingensis</name>
    <dbReference type="NCBI Taxonomy" id="1387281"/>
    <lineage>
        <taxon>Bacteria</taxon>
        <taxon>Pseudomonadati</taxon>
        <taxon>Pseudomonadota</taxon>
        <taxon>Alphaproteobacteria</taxon>
        <taxon>Rhodobacterales</taxon>
        <taxon>Paracoccaceae</taxon>
        <taxon>Plastorhodobacter</taxon>
    </lineage>
</organism>
<evidence type="ECO:0000313" key="2">
    <source>
        <dbReference type="EMBL" id="MFC7705904.1"/>
    </source>
</evidence>
<dbReference type="GO" id="GO:0051213">
    <property type="term" value="F:dioxygenase activity"/>
    <property type="evidence" value="ECO:0007669"/>
    <property type="project" value="UniProtKB-KW"/>
</dbReference>
<dbReference type="InterPro" id="IPR029068">
    <property type="entry name" value="Glyas_Bleomycin-R_OHBP_Dase"/>
</dbReference>
<name>A0ABW2UMZ1_9RHOB</name>
<dbReference type="InterPro" id="IPR004360">
    <property type="entry name" value="Glyas_Fos-R_dOase_dom"/>
</dbReference>
<dbReference type="InterPro" id="IPR052537">
    <property type="entry name" value="Extradiol_RC_dioxygenase"/>
</dbReference>
<dbReference type="CDD" id="cd08347">
    <property type="entry name" value="PcpA_C_like"/>
    <property type="match status" value="1"/>
</dbReference>
<keyword evidence="2" id="KW-0560">Oxidoreductase</keyword>
<gene>
    <name evidence="2" type="ORF">ACFQXB_17110</name>
</gene>
<evidence type="ECO:0000259" key="1">
    <source>
        <dbReference type="PROSITE" id="PS51819"/>
    </source>
</evidence>
<dbReference type="EMBL" id="JBHTFQ010000011">
    <property type="protein sequence ID" value="MFC7705904.1"/>
    <property type="molecule type" value="Genomic_DNA"/>
</dbReference>
<dbReference type="Pfam" id="PF00903">
    <property type="entry name" value="Glyoxalase"/>
    <property type="match status" value="2"/>
</dbReference>